<gene>
    <name evidence="1" type="ORF">L21SP2_3346</name>
</gene>
<sequence length="49" mass="5694">MYLHQGKSFGRFTPVKMLERLKKDDKLISKGKQYEYTMEITGRVSGAIL</sequence>
<reference evidence="1 2" key="1">
    <citation type="journal article" date="2015" name="Stand. Genomic Sci.">
        <title>Complete genome sequence and description of Salinispira pacifica gen. nov., sp. nov., a novel spirochaete isolated form a hypersaline microbial mat.</title>
        <authorList>
            <person name="Ben Hania W."/>
            <person name="Joseph M."/>
            <person name="Schumann P."/>
            <person name="Bunk B."/>
            <person name="Fiebig A."/>
            <person name="Sproer C."/>
            <person name="Klenk H.P."/>
            <person name="Fardeau M.L."/>
            <person name="Spring S."/>
        </authorList>
    </citation>
    <scope>NUCLEOTIDE SEQUENCE [LARGE SCALE GENOMIC DNA]</scope>
    <source>
        <strain evidence="1 2">L21-RPul-D2</strain>
    </source>
</reference>
<name>V5WN92_9SPIO</name>
<dbReference type="HOGENOM" id="CLU_3140511_0_0_12"/>
<proteinExistence type="predicted"/>
<protein>
    <submittedName>
        <fullName evidence="1">Uncharacterized protein</fullName>
    </submittedName>
</protein>
<dbReference type="EMBL" id="CP006939">
    <property type="protein sequence ID" value="AHC16684.1"/>
    <property type="molecule type" value="Genomic_DNA"/>
</dbReference>
<keyword evidence="2" id="KW-1185">Reference proteome</keyword>
<evidence type="ECO:0000313" key="2">
    <source>
        <dbReference type="Proteomes" id="UP000018680"/>
    </source>
</evidence>
<organism evidence="1 2">
    <name type="scientific">Salinispira pacifica</name>
    <dbReference type="NCBI Taxonomy" id="1307761"/>
    <lineage>
        <taxon>Bacteria</taxon>
        <taxon>Pseudomonadati</taxon>
        <taxon>Spirochaetota</taxon>
        <taxon>Spirochaetia</taxon>
        <taxon>Spirochaetales</taxon>
        <taxon>Spirochaetaceae</taxon>
        <taxon>Salinispira</taxon>
    </lineage>
</organism>
<evidence type="ECO:0000313" key="1">
    <source>
        <dbReference type="EMBL" id="AHC16684.1"/>
    </source>
</evidence>
<dbReference type="Proteomes" id="UP000018680">
    <property type="component" value="Chromosome"/>
</dbReference>
<accession>V5WN92</accession>
<dbReference type="STRING" id="1307761.L21SP2_3346"/>
<dbReference type="AlphaFoldDB" id="V5WN92"/>
<dbReference type="KEGG" id="slr:L21SP2_3346"/>